<reference evidence="1" key="1">
    <citation type="submission" date="2019-08" db="EMBL/GenBank/DDBJ databases">
        <authorList>
            <person name="Kucharzyk K."/>
            <person name="Murdoch R.W."/>
            <person name="Higgins S."/>
            <person name="Loffler F."/>
        </authorList>
    </citation>
    <scope>NUCLEOTIDE SEQUENCE</scope>
</reference>
<accession>A0A645BK53</accession>
<gene>
    <name evidence="1" type="ORF">SDC9_110484</name>
</gene>
<dbReference type="AlphaFoldDB" id="A0A645BK53"/>
<dbReference type="EMBL" id="VSSQ01019511">
    <property type="protein sequence ID" value="MPM63603.1"/>
    <property type="molecule type" value="Genomic_DNA"/>
</dbReference>
<protein>
    <submittedName>
        <fullName evidence="1">Uncharacterized protein</fullName>
    </submittedName>
</protein>
<organism evidence="1">
    <name type="scientific">bioreactor metagenome</name>
    <dbReference type="NCBI Taxonomy" id="1076179"/>
    <lineage>
        <taxon>unclassified sequences</taxon>
        <taxon>metagenomes</taxon>
        <taxon>ecological metagenomes</taxon>
    </lineage>
</organism>
<evidence type="ECO:0000313" key="1">
    <source>
        <dbReference type="EMBL" id="MPM63603.1"/>
    </source>
</evidence>
<comment type="caution">
    <text evidence="1">The sequence shown here is derived from an EMBL/GenBank/DDBJ whole genome shotgun (WGS) entry which is preliminary data.</text>
</comment>
<proteinExistence type="predicted"/>
<sequence length="68" mass="7004">MVFITLGVFVEALVVELLGSSSLDFSRSVSATVTNTVLDAAALSLPISSAGFFIEPSALNFNMPPAGL</sequence>
<name>A0A645BK53_9ZZZZ</name>